<dbReference type="GO" id="GO:0005509">
    <property type="term" value="F:calcium ion binding"/>
    <property type="evidence" value="ECO:0000318"/>
    <property type="project" value="GO_Central"/>
</dbReference>
<keyword evidence="14" id="KW-0333">Golgi apparatus</keyword>
<dbReference type="GO" id="GO:0005576">
    <property type="term" value="C:extracellular region"/>
    <property type="evidence" value="ECO:0007669"/>
    <property type="project" value="UniProtKB-SubCell"/>
</dbReference>
<dbReference type="PROSITE" id="PS50222">
    <property type="entry name" value="EF_HAND_2"/>
    <property type="match status" value="5"/>
</dbReference>
<dbReference type="Pfam" id="PF13202">
    <property type="entry name" value="EF-hand_5"/>
    <property type="match status" value="2"/>
</dbReference>
<evidence type="ECO:0000256" key="5">
    <source>
        <dbReference type="ARBA" id="ARBA00004613"/>
    </source>
</evidence>
<evidence type="ECO:0000256" key="10">
    <source>
        <dbReference type="ARBA" id="ARBA00022737"/>
    </source>
</evidence>
<dbReference type="FunFam" id="1.10.238.10:FF:000090">
    <property type="entry name" value="calumenin isoform X2"/>
    <property type="match status" value="1"/>
</dbReference>
<reference evidence="20" key="1">
    <citation type="journal article" date="2002" name="Science">
        <title>The draft genome of Ciona intestinalis: insights into chordate and vertebrate origins.</title>
        <authorList>
            <person name="Dehal P."/>
            <person name="Satou Y."/>
            <person name="Campbell R.K."/>
            <person name="Chapman J."/>
            <person name="Degnan B."/>
            <person name="De Tomaso A."/>
            <person name="Davidson B."/>
            <person name="Di Gregorio A."/>
            <person name="Gelpke M."/>
            <person name="Goodstein D.M."/>
            <person name="Harafuji N."/>
            <person name="Hastings K.E."/>
            <person name="Ho I."/>
            <person name="Hotta K."/>
            <person name="Huang W."/>
            <person name="Kawashima T."/>
            <person name="Lemaire P."/>
            <person name="Martinez D."/>
            <person name="Meinertzhagen I.A."/>
            <person name="Necula S."/>
            <person name="Nonaka M."/>
            <person name="Putnam N."/>
            <person name="Rash S."/>
            <person name="Saiga H."/>
            <person name="Satake M."/>
            <person name="Terry A."/>
            <person name="Yamada L."/>
            <person name="Wang H.G."/>
            <person name="Awazu S."/>
            <person name="Azumi K."/>
            <person name="Boore J."/>
            <person name="Branno M."/>
            <person name="Chin-Bow S."/>
            <person name="DeSantis R."/>
            <person name="Doyle S."/>
            <person name="Francino P."/>
            <person name="Keys D.N."/>
            <person name="Haga S."/>
            <person name="Hayashi H."/>
            <person name="Hino K."/>
            <person name="Imai K.S."/>
            <person name="Inaba K."/>
            <person name="Kano S."/>
            <person name="Kobayashi K."/>
            <person name="Kobayashi M."/>
            <person name="Lee B.I."/>
            <person name="Makabe K.W."/>
            <person name="Manohar C."/>
            <person name="Matassi G."/>
            <person name="Medina M."/>
            <person name="Mochizuki Y."/>
            <person name="Mount S."/>
            <person name="Morishita T."/>
            <person name="Miura S."/>
            <person name="Nakayama A."/>
            <person name="Nishizaka S."/>
            <person name="Nomoto H."/>
            <person name="Ohta F."/>
            <person name="Oishi K."/>
            <person name="Rigoutsos I."/>
            <person name="Sano M."/>
            <person name="Sasaki A."/>
            <person name="Sasakura Y."/>
            <person name="Shoguchi E."/>
            <person name="Shin-i T."/>
            <person name="Spagnuolo A."/>
            <person name="Stainier D."/>
            <person name="Suzuki M.M."/>
            <person name="Tassy O."/>
            <person name="Takatori N."/>
            <person name="Tokuoka M."/>
            <person name="Yagi K."/>
            <person name="Yoshizaki F."/>
            <person name="Wada S."/>
            <person name="Zhang C."/>
            <person name="Hyatt P.D."/>
            <person name="Larimer F."/>
            <person name="Detter C."/>
            <person name="Doggett N."/>
            <person name="Glavina T."/>
            <person name="Hawkins T."/>
            <person name="Richardson P."/>
            <person name="Lucas S."/>
            <person name="Kohara Y."/>
            <person name="Levine M."/>
            <person name="Satoh N."/>
            <person name="Rokhsar D.S."/>
        </authorList>
    </citation>
    <scope>NUCLEOTIDE SEQUENCE [LARGE SCALE GENOMIC DNA]</scope>
</reference>
<dbReference type="Ensembl" id="ENSCINT00000025411.2">
    <property type="protein sequence ID" value="ENSCINP00000025165.2"/>
    <property type="gene ID" value="ENSCING00000013787.2"/>
</dbReference>
<dbReference type="SMART" id="SM00054">
    <property type="entry name" value="EFh"/>
    <property type="match status" value="6"/>
</dbReference>
<feature type="signal peptide" evidence="17">
    <location>
        <begin position="1"/>
        <end position="16"/>
    </location>
</feature>
<evidence type="ECO:0000256" key="2">
    <source>
        <dbReference type="ARBA" id="ARBA00004555"/>
    </source>
</evidence>
<keyword evidence="9 17" id="KW-0732">Signal</keyword>
<dbReference type="InterPro" id="IPR002048">
    <property type="entry name" value="EF_hand_dom"/>
</dbReference>
<evidence type="ECO:0000256" key="6">
    <source>
        <dbReference type="ARBA" id="ARBA00006431"/>
    </source>
</evidence>
<dbReference type="GO" id="GO:0005789">
    <property type="term" value="C:endoplasmic reticulum membrane"/>
    <property type="evidence" value="ECO:0007669"/>
    <property type="project" value="UniProtKB-SubCell"/>
</dbReference>
<dbReference type="FunFam" id="1.10.238.10:FF:000109">
    <property type="entry name" value="calumenin isoform X2"/>
    <property type="match status" value="1"/>
</dbReference>
<dbReference type="GeneTree" id="ENSGT01010000222360"/>
<protein>
    <recommendedName>
        <fullName evidence="18">EF-hand domain-containing protein</fullName>
    </recommendedName>
</protein>
<dbReference type="GO" id="GO:0005783">
    <property type="term" value="C:endoplasmic reticulum"/>
    <property type="evidence" value="ECO:0000318"/>
    <property type="project" value="GO_Central"/>
</dbReference>
<keyword evidence="15" id="KW-0472">Membrane</keyword>
<feature type="domain" description="EF-hand" evidence="18">
    <location>
        <begin position="60"/>
        <end position="95"/>
    </location>
</feature>
<evidence type="ECO:0000256" key="13">
    <source>
        <dbReference type="ARBA" id="ARBA00022951"/>
    </source>
</evidence>
<proteinExistence type="inferred from homology"/>
<evidence type="ECO:0000256" key="14">
    <source>
        <dbReference type="ARBA" id="ARBA00023034"/>
    </source>
</evidence>
<dbReference type="SUPFAM" id="SSF47473">
    <property type="entry name" value="EF-hand"/>
    <property type="match status" value="2"/>
</dbReference>
<dbReference type="PANTHER" id="PTHR10827">
    <property type="entry name" value="RETICULOCALBIN"/>
    <property type="match status" value="1"/>
</dbReference>
<organism evidence="19 20">
    <name type="scientific">Ciona intestinalis</name>
    <name type="common">Transparent sea squirt</name>
    <name type="synonym">Ascidia intestinalis</name>
    <dbReference type="NCBI Taxonomy" id="7719"/>
    <lineage>
        <taxon>Eukaryota</taxon>
        <taxon>Metazoa</taxon>
        <taxon>Chordata</taxon>
        <taxon>Tunicata</taxon>
        <taxon>Ascidiacea</taxon>
        <taxon>Phlebobranchia</taxon>
        <taxon>Cionidae</taxon>
        <taxon>Ciona</taxon>
    </lineage>
</organism>
<dbReference type="InParanoid" id="F6REF5"/>
<keyword evidence="12" id="KW-0106">Calcium</keyword>
<feature type="domain" description="EF-hand" evidence="18">
    <location>
        <begin position="260"/>
        <end position="295"/>
    </location>
</feature>
<dbReference type="CDD" id="cd16226">
    <property type="entry name" value="EFh_CREC_Calumenin_like"/>
    <property type="match status" value="1"/>
</dbReference>
<evidence type="ECO:0000256" key="8">
    <source>
        <dbReference type="ARBA" id="ARBA00022723"/>
    </source>
</evidence>
<feature type="domain" description="EF-hand" evidence="18">
    <location>
        <begin position="182"/>
        <end position="217"/>
    </location>
</feature>
<dbReference type="FunFam" id="1.10.238.10:FF:000110">
    <property type="entry name" value="calumenin isoform X2"/>
    <property type="match status" value="1"/>
</dbReference>
<evidence type="ECO:0000256" key="11">
    <source>
        <dbReference type="ARBA" id="ARBA00022824"/>
    </source>
</evidence>
<evidence type="ECO:0000256" key="7">
    <source>
        <dbReference type="ARBA" id="ARBA00022525"/>
    </source>
</evidence>
<keyword evidence="7" id="KW-0964">Secreted</keyword>
<dbReference type="EMBL" id="EAAA01000080">
    <property type="status" value="NOT_ANNOTATED_CDS"/>
    <property type="molecule type" value="Genomic_DNA"/>
</dbReference>
<evidence type="ECO:0000256" key="9">
    <source>
        <dbReference type="ARBA" id="ARBA00022729"/>
    </source>
</evidence>
<dbReference type="PROSITE" id="PS00018">
    <property type="entry name" value="EF_HAND_1"/>
    <property type="match status" value="6"/>
</dbReference>
<reference evidence="19" key="2">
    <citation type="journal article" date="2008" name="Genome Biol.">
        <title>Improved genome assembly and evidence-based global gene model set for the chordate Ciona intestinalis: new insight into intron and operon populations.</title>
        <authorList>
            <person name="Satou Y."/>
            <person name="Mineta K."/>
            <person name="Ogasawara M."/>
            <person name="Sasakura Y."/>
            <person name="Shoguchi E."/>
            <person name="Ueno K."/>
            <person name="Yamada L."/>
            <person name="Matsumoto J."/>
            <person name="Wasserscheid J."/>
            <person name="Dewar K."/>
            <person name="Wiley G.B."/>
            <person name="Macmil S.L."/>
            <person name="Roe B.A."/>
            <person name="Zeller R.W."/>
            <person name="Hastings K.E."/>
            <person name="Lemaire P."/>
            <person name="Lindquist E."/>
            <person name="Endo T."/>
            <person name="Hotta K."/>
            <person name="Inaba K."/>
        </authorList>
    </citation>
    <scope>NUCLEOTIDE SEQUENCE [LARGE SCALE GENOMIC DNA]</scope>
    <source>
        <strain evidence="19">wild type</strain>
    </source>
</reference>
<keyword evidence="10" id="KW-0677">Repeat</keyword>
<evidence type="ECO:0000256" key="12">
    <source>
        <dbReference type="ARBA" id="ARBA00022837"/>
    </source>
</evidence>
<dbReference type="OMA" id="FEADVDH"/>
<dbReference type="HOGENOM" id="CLU_044718_0_1_1"/>
<name>F6REF5_CIOIN</name>
<reference evidence="19" key="3">
    <citation type="submission" date="2025-08" db="UniProtKB">
        <authorList>
            <consortium name="Ensembl"/>
        </authorList>
    </citation>
    <scope>IDENTIFICATION</scope>
</reference>
<keyword evidence="8" id="KW-0479">Metal-binding</keyword>
<feature type="domain" description="EF-hand" evidence="18">
    <location>
        <begin position="96"/>
        <end position="131"/>
    </location>
</feature>
<feature type="chain" id="PRO_5003340652" description="EF-hand domain-containing protein" evidence="17">
    <location>
        <begin position="17"/>
        <end position="310"/>
    </location>
</feature>
<keyword evidence="11" id="KW-0256">Endoplasmic reticulum</keyword>
<dbReference type="AlphaFoldDB" id="F6REF5"/>
<keyword evidence="20" id="KW-1185">Reference proteome</keyword>
<evidence type="ECO:0000313" key="19">
    <source>
        <dbReference type="Ensembl" id="ENSCINP00000025165.2"/>
    </source>
</evidence>
<dbReference type="InterPro" id="IPR011992">
    <property type="entry name" value="EF-hand-dom_pair"/>
</dbReference>
<dbReference type="Gene3D" id="1.10.238.10">
    <property type="entry name" value="EF-hand"/>
    <property type="match status" value="3"/>
</dbReference>
<dbReference type="Proteomes" id="UP000008144">
    <property type="component" value="Chromosome 1"/>
</dbReference>
<evidence type="ECO:0000256" key="4">
    <source>
        <dbReference type="ARBA" id="ARBA00004586"/>
    </source>
</evidence>
<dbReference type="PANTHER" id="PTHR10827:SF52">
    <property type="entry name" value="IP16409P"/>
    <property type="match status" value="1"/>
</dbReference>
<evidence type="ECO:0000256" key="15">
    <source>
        <dbReference type="ARBA" id="ARBA00023136"/>
    </source>
</evidence>
<evidence type="ECO:0000256" key="17">
    <source>
        <dbReference type="SAM" id="SignalP"/>
    </source>
</evidence>
<evidence type="ECO:0000256" key="1">
    <source>
        <dbReference type="ARBA" id="ARBA00004223"/>
    </source>
</evidence>
<comment type="similarity">
    <text evidence="6">Belongs to the CREC family.</text>
</comment>
<reference evidence="19" key="4">
    <citation type="submission" date="2025-09" db="UniProtKB">
        <authorList>
            <consortium name="Ensembl"/>
        </authorList>
    </citation>
    <scope>IDENTIFICATION</scope>
</reference>
<comment type="subcellular location">
    <subcellularLocation>
        <location evidence="4">Endoplasmic reticulum membrane</location>
    </subcellularLocation>
    <subcellularLocation>
        <location evidence="2">Golgi apparatus</location>
    </subcellularLocation>
    <subcellularLocation>
        <location evidence="1">Melanosome</location>
    </subcellularLocation>
    <subcellularLocation>
        <location evidence="3">Sarcoplasmic reticulum lumen</location>
    </subcellularLocation>
    <subcellularLocation>
        <location evidence="5">Secreted</location>
    </subcellularLocation>
</comment>
<dbReference type="InterPro" id="IPR018247">
    <property type="entry name" value="EF_Hand_1_Ca_BS"/>
</dbReference>
<feature type="domain" description="EF-hand" evidence="18">
    <location>
        <begin position="237"/>
        <end position="259"/>
    </location>
</feature>
<evidence type="ECO:0000256" key="16">
    <source>
        <dbReference type="SAM" id="MobiDB-lite"/>
    </source>
</evidence>
<evidence type="ECO:0000313" key="20">
    <source>
        <dbReference type="Proteomes" id="UP000008144"/>
    </source>
</evidence>
<dbReference type="FunCoup" id="F6REF5">
    <property type="interactions" value="228"/>
</dbReference>
<evidence type="ECO:0000259" key="18">
    <source>
        <dbReference type="PROSITE" id="PS50222"/>
    </source>
</evidence>
<dbReference type="GO" id="GO:0033018">
    <property type="term" value="C:sarcoplasmic reticulum lumen"/>
    <property type="evidence" value="ECO:0007669"/>
    <property type="project" value="UniProtKB-SubCell"/>
</dbReference>
<sequence>TMKGLMVLLMCTVAFAAVAKKERVLDQKLSDKEPGSPDYDHEAFLGKDQAQEHDELPEEESKRRLGIIVDQVDKDGDQNITEQELVDWIKFTQKRYIREDSNKQFLQHDTNKDGKIEWDEYKEATYGFMEEQANQDEEDGFSYKKMIDRDHKRFQAADGDKNGNCNEEEFRAFLHPEEYDHMKEIVTKETMDDIDKNSDGFVDLKEYIGDMISEDESEGEKPDWVVVEEQQFHEHRDKDKDGKLNLEEVRDWIMPSDYDHAVAEAKHLVHESDDDKDGSLSKEEILAHHDKFVGSQATDWGEALKRHDEF</sequence>
<evidence type="ECO:0000256" key="3">
    <source>
        <dbReference type="ARBA" id="ARBA00004564"/>
    </source>
</evidence>
<accession>F6REF5</accession>
<dbReference type="GO" id="GO:0005794">
    <property type="term" value="C:Golgi apparatus"/>
    <property type="evidence" value="ECO:0007669"/>
    <property type="project" value="UniProtKB-SubCell"/>
</dbReference>
<keyword evidence="13" id="KW-0703">Sarcoplasmic reticulum</keyword>
<feature type="region of interest" description="Disordered" evidence="16">
    <location>
        <begin position="26"/>
        <end position="63"/>
    </location>
</feature>